<accession>A0A9N9FQQ2</accession>
<protein>
    <submittedName>
        <fullName evidence="1">6456_t:CDS:1</fullName>
    </submittedName>
</protein>
<evidence type="ECO:0000313" key="2">
    <source>
        <dbReference type="Proteomes" id="UP000789831"/>
    </source>
</evidence>
<gene>
    <name evidence="1" type="ORF">AGERDE_LOCUS6602</name>
</gene>
<dbReference type="OrthoDB" id="2432705at2759"/>
<dbReference type="AlphaFoldDB" id="A0A9N9FQQ2"/>
<keyword evidence="2" id="KW-1185">Reference proteome</keyword>
<organism evidence="1 2">
    <name type="scientific">Ambispora gerdemannii</name>
    <dbReference type="NCBI Taxonomy" id="144530"/>
    <lineage>
        <taxon>Eukaryota</taxon>
        <taxon>Fungi</taxon>
        <taxon>Fungi incertae sedis</taxon>
        <taxon>Mucoromycota</taxon>
        <taxon>Glomeromycotina</taxon>
        <taxon>Glomeromycetes</taxon>
        <taxon>Archaeosporales</taxon>
        <taxon>Ambisporaceae</taxon>
        <taxon>Ambispora</taxon>
    </lineage>
</organism>
<comment type="caution">
    <text evidence="1">The sequence shown here is derived from an EMBL/GenBank/DDBJ whole genome shotgun (WGS) entry which is preliminary data.</text>
</comment>
<name>A0A9N9FQQ2_9GLOM</name>
<evidence type="ECO:0000313" key="1">
    <source>
        <dbReference type="EMBL" id="CAG8549699.1"/>
    </source>
</evidence>
<sequence length="164" mass="18996">MGANESFQRILSAGSKRHAELYKDEMEIKYKFEEKRLDLVHQHEIANLMTQMKLKKCDAGKEFLLTYMQTMTSIIQQNSSVFEKAIPLIQYISNDKTPDSIKKAAEKAINRAFEGYKSTHELLEFSKAEAERLSFKQDTEFCRMLDVAVGQKIITDENKAYILE</sequence>
<dbReference type="EMBL" id="CAJVPL010001054">
    <property type="protein sequence ID" value="CAG8549699.1"/>
    <property type="molecule type" value="Genomic_DNA"/>
</dbReference>
<reference evidence="1" key="1">
    <citation type="submission" date="2021-06" db="EMBL/GenBank/DDBJ databases">
        <authorList>
            <person name="Kallberg Y."/>
            <person name="Tangrot J."/>
            <person name="Rosling A."/>
        </authorList>
    </citation>
    <scope>NUCLEOTIDE SEQUENCE</scope>
    <source>
        <strain evidence="1">MT106</strain>
    </source>
</reference>
<dbReference type="Proteomes" id="UP000789831">
    <property type="component" value="Unassembled WGS sequence"/>
</dbReference>
<proteinExistence type="predicted"/>